<dbReference type="GO" id="GO:0008800">
    <property type="term" value="F:beta-lactamase activity"/>
    <property type="evidence" value="ECO:0007669"/>
    <property type="project" value="InterPro"/>
</dbReference>
<dbReference type="EMBL" id="CP002191">
    <property type="protein sequence ID" value="AFD25191.1"/>
    <property type="molecule type" value="Genomic_DNA"/>
</dbReference>
<feature type="chain" id="PRO_5003613792" evidence="1">
    <location>
        <begin position="35"/>
        <end position="524"/>
    </location>
</feature>
<protein>
    <submittedName>
        <fullName evidence="3">Beta lactamase-related protein</fullName>
    </submittedName>
</protein>
<dbReference type="PATRIC" id="fig|745776.4.peg.1301"/>
<dbReference type="eggNOG" id="COG2367">
    <property type="taxonomic scope" value="Bacteria"/>
</dbReference>
<dbReference type="GO" id="GO:0046677">
    <property type="term" value="P:response to antibiotic"/>
    <property type="evidence" value="ECO:0007669"/>
    <property type="project" value="InterPro"/>
</dbReference>
<proteinExistence type="predicted"/>
<sequence>MGGAPEPGGIPGRNRDMHHLTLTALLALPAPALAQTTAPAPAVAPATARPAPETSAGLGDALTRLFAAPALQAGWFAPDFLAQVPLTAIEAQFTQIRAAYGAFVRLDTSGTQPVAVYERGALRVTAARLDDQGRLTTFGAAPAPVRAAPDLTQAQLAEAATLLTRLFSGERFDPALFDPAFLAAVPAEQLDAIHAGLTASLGAFVRAEPQGQAWVLVYERGTVPVLAFSVNAQGLVTGLRIGGAVPQLGTLEEARAAFAELPGQVSVLVREVGQGAPLLDLNAGRLLAVGSTFKLAILGEVQAQVRAGRLGWDSGVQLTDALRSLPSGTLQDAPAGAYPVSDLAARMIRDSDNTATDLLLNAVGREGVEARLGQRAIPSTRELFALKNPANAELLRAYRAAGLDAAARRAVLAQAATAPLPARGWAVPTALDVEWYVNTDRLCRLMADVAGLDATQLEPGVATPGDFARVSYKGGSEPGVLNLTTQITTKAGRTFCVSATWNRPEALDETRFLGLYAATLRLLR</sequence>
<dbReference type="InterPro" id="IPR000871">
    <property type="entry name" value="Beta-lactam_class-A"/>
</dbReference>
<dbReference type="Proteomes" id="UP000007575">
    <property type="component" value="Chromosome"/>
</dbReference>
<evidence type="ECO:0000259" key="2">
    <source>
        <dbReference type="Pfam" id="PF13354"/>
    </source>
</evidence>
<organism evidence="3 4">
    <name type="scientific">Deinococcus gobiensis (strain DSM 21396 / JCM 16679 / CGMCC 1.7299 / I-0)</name>
    <dbReference type="NCBI Taxonomy" id="745776"/>
    <lineage>
        <taxon>Bacteria</taxon>
        <taxon>Thermotogati</taxon>
        <taxon>Deinococcota</taxon>
        <taxon>Deinococci</taxon>
        <taxon>Deinococcales</taxon>
        <taxon>Deinococcaceae</taxon>
        <taxon>Deinococcus</taxon>
    </lineage>
</organism>
<dbReference type="PANTHER" id="PTHR35333">
    <property type="entry name" value="BETA-LACTAMASE"/>
    <property type="match status" value="1"/>
</dbReference>
<evidence type="ECO:0000313" key="3">
    <source>
        <dbReference type="EMBL" id="AFD25191.1"/>
    </source>
</evidence>
<dbReference type="HOGENOM" id="CLU_042385_0_0_0"/>
<dbReference type="Pfam" id="PF13354">
    <property type="entry name" value="Beta-lactamase2"/>
    <property type="match status" value="1"/>
</dbReference>
<dbReference type="PANTHER" id="PTHR35333:SF5">
    <property type="entry name" value="CONSERVED LIPOPROTEIN LPQF-RELATED"/>
    <property type="match status" value="1"/>
</dbReference>
<dbReference type="InterPro" id="IPR012338">
    <property type="entry name" value="Beta-lactam/transpept-like"/>
</dbReference>
<dbReference type="STRING" id="745776.DGo_CA1264"/>
<feature type="domain" description="Beta-lactamase class A catalytic" evidence="2">
    <location>
        <begin position="266"/>
        <end position="383"/>
    </location>
</feature>
<gene>
    <name evidence="3" type="ordered locus">DGo_CA1264</name>
</gene>
<dbReference type="KEGG" id="dgo:DGo_CA1264"/>
<keyword evidence="4" id="KW-1185">Reference proteome</keyword>
<accession>H8GSB8</accession>
<keyword evidence="1" id="KW-0732">Signal</keyword>
<evidence type="ECO:0000313" key="4">
    <source>
        <dbReference type="Proteomes" id="UP000007575"/>
    </source>
</evidence>
<dbReference type="Gene3D" id="3.40.710.10">
    <property type="entry name" value="DD-peptidase/beta-lactamase superfamily"/>
    <property type="match status" value="1"/>
</dbReference>
<dbReference type="InterPro" id="IPR045155">
    <property type="entry name" value="Beta-lactam_cat"/>
</dbReference>
<feature type="signal peptide" evidence="1">
    <location>
        <begin position="1"/>
        <end position="34"/>
    </location>
</feature>
<dbReference type="AlphaFoldDB" id="H8GSB8"/>
<evidence type="ECO:0000256" key="1">
    <source>
        <dbReference type="SAM" id="SignalP"/>
    </source>
</evidence>
<name>H8GSB8_DEIGI</name>
<dbReference type="RefSeq" id="WP_014684674.1">
    <property type="nucleotide sequence ID" value="NC_017790.1"/>
</dbReference>
<dbReference type="GO" id="GO:0030655">
    <property type="term" value="P:beta-lactam antibiotic catabolic process"/>
    <property type="evidence" value="ECO:0007669"/>
    <property type="project" value="InterPro"/>
</dbReference>
<dbReference type="SUPFAM" id="SSF56601">
    <property type="entry name" value="beta-lactamase/transpeptidase-like"/>
    <property type="match status" value="1"/>
</dbReference>
<reference evidence="3 4" key="1">
    <citation type="journal article" date="2012" name="PLoS ONE">
        <title>Genome sequence and transcriptome analysis of the radioresistant bacterium Deinococcus gobiensis: insights into the extreme environmental adaptations.</title>
        <authorList>
            <person name="Yuan M."/>
            <person name="Chen M."/>
            <person name="Zhang W."/>
            <person name="Lu W."/>
            <person name="Wang J."/>
            <person name="Yang M."/>
            <person name="Zhao P."/>
            <person name="Tang R."/>
            <person name="Li X."/>
            <person name="Hao Y."/>
            <person name="Zhou Z."/>
            <person name="Zhan Y."/>
            <person name="Yu H."/>
            <person name="Teng C."/>
            <person name="Yan Y."/>
            <person name="Ping S."/>
            <person name="Wang Y."/>
            <person name="Lin M."/>
        </authorList>
    </citation>
    <scope>NUCLEOTIDE SEQUENCE [LARGE SCALE GENOMIC DNA]</scope>
    <source>
        <strain evidence="3 4">I-0</strain>
    </source>
</reference>